<evidence type="ECO:0000313" key="5">
    <source>
        <dbReference type="EMBL" id="RHZ09505.1"/>
    </source>
</evidence>
<proteinExistence type="predicted"/>
<name>A0A3R7AVH3_APHAT</name>
<evidence type="ECO:0000313" key="7">
    <source>
        <dbReference type="Proteomes" id="UP000285712"/>
    </source>
</evidence>
<organism evidence="5 6">
    <name type="scientific">Aphanomyces astaci</name>
    <name type="common">Crayfish plague agent</name>
    <dbReference type="NCBI Taxonomy" id="112090"/>
    <lineage>
        <taxon>Eukaryota</taxon>
        <taxon>Sar</taxon>
        <taxon>Stramenopiles</taxon>
        <taxon>Oomycota</taxon>
        <taxon>Saprolegniomycetes</taxon>
        <taxon>Saprolegniales</taxon>
        <taxon>Verrucalvaceae</taxon>
        <taxon>Aphanomyces</taxon>
    </lineage>
</organism>
<dbReference type="Proteomes" id="UP000285712">
    <property type="component" value="Unassembled WGS sequence"/>
</dbReference>
<dbReference type="GO" id="GO:0008270">
    <property type="term" value="F:zinc ion binding"/>
    <property type="evidence" value="ECO:0007669"/>
    <property type="project" value="UniProtKB-KW"/>
</dbReference>
<keyword evidence="1" id="KW-0863">Zinc-finger</keyword>
<protein>
    <recommendedName>
        <fullName evidence="3">RING-type domain-containing protein</fullName>
    </recommendedName>
</protein>
<reference evidence="6 7" key="1">
    <citation type="submission" date="2018-08" db="EMBL/GenBank/DDBJ databases">
        <title>Aphanomyces genome sequencing and annotation.</title>
        <authorList>
            <person name="Minardi D."/>
            <person name="Oidtmann B."/>
            <person name="Van Der Giezen M."/>
            <person name="Studholme D.J."/>
        </authorList>
    </citation>
    <scope>NUCLEOTIDE SEQUENCE [LARGE SCALE GENOMIC DNA]</scope>
    <source>
        <strain evidence="5 6">Da</strain>
        <strain evidence="4 7">Sv</strain>
    </source>
</reference>
<evidence type="ECO:0000313" key="4">
    <source>
        <dbReference type="EMBL" id="RHY94440.1"/>
    </source>
</evidence>
<gene>
    <name evidence="4" type="ORF">DYB35_009254</name>
    <name evidence="5" type="ORF">DYB37_013590</name>
</gene>
<dbReference type="VEuPathDB" id="FungiDB:H257_13489"/>
<feature type="region of interest" description="Disordered" evidence="2">
    <location>
        <begin position="221"/>
        <end position="241"/>
    </location>
</feature>
<dbReference type="Gene3D" id="3.30.40.10">
    <property type="entry name" value="Zinc/RING finger domain, C3HC4 (zinc finger)"/>
    <property type="match status" value="1"/>
</dbReference>
<dbReference type="Proteomes" id="UP000285430">
    <property type="component" value="Unassembled WGS sequence"/>
</dbReference>
<sequence>MQVPASGPFGGLSVTLTKATVSPREPTLYTLSIANKVTHAQCAISKSDMDFAAFRQRICAALEHGHSCSAECPWMYFRVQEAKPRRWLFMRSKHRQVQANLATHQSMLTSLLDFMRTPRNQSCGRATTVVPSEVARFLFDGMDDRELGLYAASPMSKYRMSITPNLVKFAIADCSICKNCMDPEDPVSAALTTLPCGHVFHDVCILMALHRQLVCPRCDDEGKNSTDNSSSDDSDSVVDLL</sequence>
<dbReference type="Pfam" id="PF13639">
    <property type="entry name" value="zf-RING_2"/>
    <property type="match status" value="1"/>
</dbReference>
<dbReference type="SMART" id="SM00184">
    <property type="entry name" value="RING"/>
    <property type="match status" value="1"/>
</dbReference>
<dbReference type="InterPro" id="IPR001841">
    <property type="entry name" value="Znf_RING"/>
</dbReference>
<dbReference type="EMBL" id="QUTG01002843">
    <property type="protein sequence ID" value="RHY94440.1"/>
    <property type="molecule type" value="Genomic_DNA"/>
</dbReference>
<feature type="domain" description="RING-type" evidence="3">
    <location>
        <begin position="174"/>
        <end position="219"/>
    </location>
</feature>
<feature type="compositionally biased region" description="Acidic residues" evidence="2">
    <location>
        <begin position="230"/>
        <end position="241"/>
    </location>
</feature>
<evidence type="ECO:0000256" key="1">
    <source>
        <dbReference type="PROSITE-ProRule" id="PRU00175"/>
    </source>
</evidence>
<evidence type="ECO:0000313" key="6">
    <source>
        <dbReference type="Proteomes" id="UP000285430"/>
    </source>
</evidence>
<comment type="caution">
    <text evidence="5">The sequence shown here is derived from an EMBL/GenBank/DDBJ whole genome shotgun (WGS) entry which is preliminary data.</text>
</comment>
<evidence type="ECO:0000259" key="3">
    <source>
        <dbReference type="PROSITE" id="PS50089"/>
    </source>
</evidence>
<dbReference type="AlphaFoldDB" id="A0A3R7AVH3"/>
<accession>A0A3R7AVH3</accession>
<keyword evidence="1" id="KW-0479">Metal-binding</keyword>
<evidence type="ECO:0000256" key="2">
    <source>
        <dbReference type="SAM" id="MobiDB-lite"/>
    </source>
</evidence>
<dbReference type="EMBL" id="QUTH01005517">
    <property type="protein sequence ID" value="RHZ09505.1"/>
    <property type="molecule type" value="Genomic_DNA"/>
</dbReference>
<dbReference type="InterPro" id="IPR013083">
    <property type="entry name" value="Znf_RING/FYVE/PHD"/>
</dbReference>
<dbReference type="PROSITE" id="PS50089">
    <property type="entry name" value="ZF_RING_2"/>
    <property type="match status" value="1"/>
</dbReference>
<keyword evidence="1" id="KW-0862">Zinc</keyword>
<dbReference type="SUPFAM" id="SSF57850">
    <property type="entry name" value="RING/U-box"/>
    <property type="match status" value="1"/>
</dbReference>